<feature type="transmembrane region" description="Helical" evidence="1">
    <location>
        <begin position="145"/>
        <end position="165"/>
    </location>
</feature>
<accession>A0ABW3I5P7</accession>
<gene>
    <name evidence="2" type="ORF">ACFQ1O_12010</name>
</gene>
<comment type="caution">
    <text evidence="2">The sequence shown here is derived from an EMBL/GenBank/DDBJ whole genome shotgun (WGS) entry which is preliminary data.</text>
</comment>
<name>A0ABW3I5P7_9FLAO</name>
<keyword evidence="1" id="KW-1133">Transmembrane helix</keyword>
<evidence type="ECO:0000256" key="1">
    <source>
        <dbReference type="SAM" id="Phobius"/>
    </source>
</evidence>
<feature type="transmembrane region" description="Helical" evidence="1">
    <location>
        <begin position="45"/>
        <end position="65"/>
    </location>
</feature>
<feature type="transmembrane region" description="Helical" evidence="1">
    <location>
        <begin position="103"/>
        <end position="122"/>
    </location>
</feature>
<dbReference type="InterPro" id="IPR032809">
    <property type="entry name" value="Put_HupE_UreJ"/>
</dbReference>
<dbReference type="Proteomes" id="UP001596997">
    <property type="component" value="Unassembled WGS sequence"/>
</dbReference>
<feature type="transmembrane region" description="Helical" evidence="1">
    <location>
        <begin position="71"/>
        <end position="91"/>
    </location>
</feature>
<reference evidence="3" key="1">
    <citation type="journal article" date="2019" name="Int. J. Syst. Evol. Microbiol.">
        <title>The Global Catalogue of Microorganisms (GCM) 10K type strain sequencing project: providing services to taxonomists for standard genome sequencing and annotation.</title>
        <authorList>
            <consortium name="The Broad Institute Genomics Platform"/>
            <consortium name="The Broad Institute Genome Sequencing Center for Infectious Disease"/>
            <person name="Wu L."/>
            <person name="Ma J."/>
        </authorList>
    </citation>
    <scope>NUCLEOTIDE SEQUENCE [LARGE SCALE GENOMIC DNA]</scope>
    <source>
        <strain evidence="3">CCUG 62114</strain>
    </source>
</reference>
<sequence>MNEFKYYFELGINHILDINGLDHFFFIIAFCLLYKLSDWKEIIKLITAFTIGHSLTLILAGLNIVSMPMDLIETLIPITIMITCFGNFYFLFKSKEQQKKKGYFYTILFFGLIHGLGFSNFIKNMFFEDESIIIPLLSFNLGIEIAQLLIVFGFLVILSIIHIFIKELKWSRIIINSLILISILNMMLF</sequence>
<evidence type="ECO:0000313" key="3">
    <source>
        <dbReference type="Proteomes" id="UP001596997"/>
    </source>
</evidence>
<organism evidence="2 3">
    <name type="scientific">Pseudofulvibacter geojedonensis</name>
    <dbReference type="NCBI Taxonomy" id="1123758"/>
    <lineage>
        <taxon>Bacteria</taxon>
        <taxon>Pseudomonadati</taxon>
        <taxon>Bacteroidota</taxon>
        <taxon>Flavobacteriia</taxon>
        <taxon>Flavobacteriales</taxon>
        <taxon>Flavobacteriaceae</taxon>
        <taxon>Pseudofulvibacter</taxon>
    </lineage>
</organism>
<keyword evidence="1" id="KW-0472">Membrane</keyword>
<keyword evidence="3" id="KW-1185">Reference proteome</keyword>
<protein>
    <submittedName>
        <fullName evidence="2">HupE/UreJ family protein</fullName>
    </submittedName>
</protein>
<dbReference type="EMBL" id="JBHTJM010000010">
    <property type="protein sequence ID" value="MFD0964729.1"/>
    <property type="molecule type" value="Genomic_DNA"/>
</dbReference>
<dbReference type="RefSeq" id="WP_377716278.1">
    <property type="nucleotide sequence ID" value="NZ_JBHTJM010000010.1"/>
</dbReference>
<dbReference type="Pfam" id="PF13795">
    <property type="entry name" value="HupE_UreJ_2"/>
    <property type="match status" value="1"/>
</dbReference>
<feature type="transmembrane region" description="Helical" evidence="1">
    <location>
        <begin position="12"/>
        <end position="33"/>
    </location>
</feature>
<evidence type="ECO:0000313" key="2">
    <source>
        <dbReference type="EMBL" id="MFD0964729.1"/>
    </source>
</evidence>
<keyword evidence="1" id="KW-0812">Transmembrane</keyword>
<proteinExistence type="predicted"/>
<feature type="transmembrane region" description="Helical" evidence="1">
    <location>
        <begin position="170"/>
        <end position="188"/>
    </location>
</feature>